<keyword evidence="3" id="KW-0964">Secreted</keyword>
<dbReference type="Pfam" id="PF08487">
    <property type="entry name" value="VIT"/>
    <property type="match status" value="1"/>
</dbReference>
<evidence type="ECO:0000256" key="2">
    <source>
        <dbReference type="ARBA" id="ARBA00010158"/>
    </source>
</evidence>
<dbReference type="PANTHER" id="PTHR10338">
    <property type="entry name" value="INTER-ALPHA-TRYPSIN INHIBITOR HEAVY CHAIN FAMILY MEMBER"/>
    <property type="match status" value="1"/>
</dbReference>
<keyword evidence="6" id="KW-0722">Serine protease inhibitor</keyword>
<dbReference type="SMART" id="SM00327">
    <property type="entry name" value="VWA"/>
    <property type="match status" value="1"/>
</dbReference>
<dbReference type="GO" id="GO:0004867">
    <property type="term" value="F:serine-type endopeptidase inhibitor activity"/>
    <property type="evidence" value="ECO:0007669"/>
    <property type="project" value="UniProtKB-KW"/>
</dbReference>
<dbReference type="PROSITE" id="PS50234">
    <property type="entry name" value="VWFA"/>
    <property type="match status" value="1"/>
</dbReference>
<evidence type="ECO:0000256" key="5">
    <source>
        <dbReference type="ARBA" id="ARBA00022729"/>
    </source>
</evidence>
<proteinExistence type="inferred from homology"/>
<comment type="similarity">
    <text evidence="2">Belongs to the ITIH family.</text>
</comment>
<evidence type="ECO:0000256" key="7">
    <source>
        <dbReference type="ARBA" id="ARBA00023180"/>
    </source>
</evidence>
<feature type="domain" description="VIT" evidence="11">
    <location>
        <begin position="76"/>
        <end position="205"/>
    </location>
</feature>
<feature type="domain" description="VWFA" evidence="10">
    <location>
        <begin position="333"/>
        <end position="516"/>
    </location>
</feature>
<organism evidence="12 13">
    <name type="scientific">Acanthaster planci</name>
    <name type="common">Crown-of-thorns starfish</name>
    <dbReference type="NCBI Taxonomy" id="133434"/>
    <lineage>
        <taxon>Eukaryota</taxon>
        <taxon>Metazoa</taxon>
        <taxon>Echinodermata</taxon>
        <taxon>Eleutherozoa</taxon>
        <taxon>Asterozoa</taxon>
        <taxon>Asteroidea</taxon>
        <taxon>Valvatacea</taxon>
        <taxon>Valvatida</taxon>
        <taxon>Acanthasteridae</taxon>
        <taxon>Acanthaster</taxon>
    </lineage>
</organism>
<feature type="chain" id="PRO_5034350392" evidence="9">
    <location>
        <begin position="25"/>
        <end position="954"/>
    </location>
</feature>
<evidence type="ECO:0000256" key="9">
    <source>
        <dbReference type="SAM" id="SignalP"/>
    </source>
</evidence>
<keyword evidence="7" id="KW-0325">Glycoprotein</keyword>
<keyword evidence="4" id="KW-0646">Protease inhibitor</keyword>
<dbReference type="InterPro" id="IPR013694">
    <property type="entry name" value="VIT"/>
</dbReference>
<dbReference type="PANTHER" id="PTHR10338:SF108">
    <property type="entry name" value="INTER-ALPHA-TRYPSIN INHIBITOR HEAVY CHAIN H4-LIKE PROTEIN"/>
    <property type="match status" value="1"/>
</dbReference>
<feature type="compositionally biased region" description="Polar residues" evidence="8">
    <location>
        <begin position="693"/>
        <end position="703"/>
    </location>
</feature>
<dbReference type="Gene3D" id="3.40.50.410">
    <property type="entry name" value="von Willebrand factor, type A domain"/>
    <property type="match status" value="1"/>
</dbReference>
<evidence type="ECO:0000259" key="11">
    <source>
        <dbReference type="PROSITE" id="PS51468"/>
    </source>
</evidence>
<keyword evidence="5 9" id="KW-0732">Signal</keyword>
<feature type="compositionally biased region" description="Low complexity" evidence="8">
    <location>
        <begin position="676"/>
        <end position="692"/>
    </location>
</feature>
<dbReference type="PROSITE" id="PS51468">
    <property type="entry name" value="VIT"/>
    <property type="match status" value="1"/>
</dbReference>
<dbReference type="InterPro" id="IPR002035">
    <property type="entry name" value="VWF_A"/>
</dbReference>
<dbReference type="Pfam" id="PF13768">
    <property type="entry name" value="VWA_3"/>
    <property type="match status" value="1"/>
</dbReference>
<gene>
    <name evidence="13" type="primary">LOC110986946</name>
</gene>
<dbReference type="SUPFAM" id="SSF53300">
    <property type="entry name" value="vWA-like"/>
    <property type="match status" value="1"/>
</dbReference>
<dbReference type="OrthoDB" id="299997at2759"/>
<feature type="signal peptide" evidence="9">
    <location>
        <begin position="1"/>
        <end position="24"/>
    </location>
</feature>
<sequence>MDSQRLKVASLFLIAMVASPIAQAAPAFVAAPEFEITDEEQVVLQRQERQAGSGGGSGYSSYVVSDDEDYPIEMTPTRVYNPRPGRVYIPDIHSFHVEASITARFANTLINSKLVNDKEFPQEATFAVTLPSEAFISKFVMVIDDVAYEAEVKEKETAQREYNAAKERGQTAGQVKQHETRPNTFRVSVNVASYSAVVFNLTYQELLQRRHSIIEYRLNINPGQVVRSLNVDVHITEPQGLQEMDAMWLSTFNDVISPLQDVVYLDKMSQNRAHIKFHPSKDQQKMERANGIIGNLLVQYDILHDLSAGNLQVMNGYFVHYFSPEGLTPAPKNVVFVIDVSGSMWGTKMEQTKEAMRTILADIREGDRLNIVTFETSVDVWRHEGMVDRTDETVQQALQFVEWLGAGGGTDLHGGLMRAVDLLYTSASGDRQDQREAYSMMIMLTDADLTSETKDKIRDDVKEAIAGQFSLFCLGFGHDLDLDFLDNLASENQGVARKIYADGSASLQLKGFYDEVATPLLFNINIEYSHVNSTTQTNFLSYFEGTEIIVAGQLSNELTLQESGLTELMATVSANAMDTFIQLETMVDIQAPASAVLNRHAVDDFCQRLWAYLTIKSLLKARKISRDRQEKEDLKARALDLSLRYHFVTPLTSLLVVRPEEIDQVPSPLEGEAGDTLTSSSQSVSRPQSLPSNQHAGASASNQGHSPGSSGGHGGGGGGYADSDPHFVVHVPTSDVTVCFDILGQAGEVFNLLTDAQLGIQVMGFIVAAPKPVPGTDRIRTYFGRIGIRLGRHTVKLSTSDVTLDGNMVLSWKNSVTVERGDWSLAVHNKEAVLTRNDGAISLAIMLHRMNPDIAFKVDHLGFYIFNHEGFSGEVHGLIGQFQRRQIQVKPQSEPKDGVVAELTVMDRRVDVVQRSRLNNLVGRKQPCWYVKDNAHGLIDGPHTDYLLPPEMMP</sequence>
<evidence type="ECO:0000256" key="8">
    <source>
        <dbReference type="SAM" id="MobiDB-lite"/>
    </source>
</evidence>
<evidence type="ECO:0000256" key="6">
    <source>
        <dbReference type="ARBA" id="ARBA00022900"/>
    </source>
</evidence>
<dbReference type="FunFam" id="3.40.50.410:FF:000013">
    <property type="entry name" value="inter-alpha-trypsin inhibitor heavy chain H2"/>
    <property type="match status" value="1"/>
</dbReference>
<dbReference type="KEGG" id="aplc:110986946"/>
<feature type="compositionally biased region" description="Gly residues" evidence="8">
    <location>
        <begin position="709"/>
        <end position="720"/>
    </location>
</feature>
<dbReference type="OMA" id="IRGMEYP"/>
<dbReference type="SMART" id="SM00609">
    <property type="entry name" value="VIT"/>
    <property type="match status" value="1"/>
</dbReference>
<accession>A0A8B7ZNN2</accession>
<dbReference type="RefSeq" id="XP_022104986.1">
    <property type="nucleotide sequence ID" value="XM_022249294.1"/>
</dbReference>
<evidence type="ECO:0000313" key="12">
    <source>
        <dbReference type="Proteomes" id="UP000694845"/>
    </source>
</evidence>
<dbReference type="Proteomes" id="UP000694845">
    <property type="component" value="Unplaced"/>
</dbReference>
<evidence type="ECO:0000256" key="4">
    <source>
        <dbReference type="ARBA" id="ARBA00022690"/>
    </source>
</evidence>
<dbReference type="GO" id="GO:0005576">
    <property type="term" value="C:extracellular region"/>
    <property type="evidence" value="ECO:0007669"/>
    <property type="project" value="UniProtKB-SubCell"/>
</dbReference>
<evidence type="ECO:0000259" key="10">
    <source>
        <dbReference type="PROSITE" id="PS50234"/>
    </source>
</evidence>
<protein>
    <submittedName>
        <fullName evidence="13">Inter-alpha-trypsin inhibitor heavy chain H3-like</fullName>
    </submittedName>
</protein>
<feature type="region of interest" description="Disordered" evidence="8">
    <location>
        <begin position="665"/>
        <end position="721"/>
    </location>
</feature>
<dbReference type="AlphaFoldDB" id="A0A8B7ZNN2"/>
<dbReference type="InterPro" id="IPR036465">
    <property type="entry name" value="vWFA_dom_sf"/>
</dbReference>
<dbReference type="GeneID" id="110986946"/>
<dbReference type="InterPro" id="IPR010600">
    <property type="entry name" value="ITI_HC_C"/>
</dbReference>
<comment type="subcellular location">
    <subcellularLocation>
        <location evidence="1">Secreted</location>
    </subcellularLocation>
</comment>
<dbReference type="Pfam" id="PF06668">
    <property type="entry name" value="ITI_HC_C"/>
    <property type="match status" value="1"/>
</dbReference>
<evidence type="ECO:0000313" key="13">
    <source>
        <dbReference type="RefSeq" id="XP_022104986.1"/>
    </source>
</evidence>
<evidence type="ECO:0000256" key="3">
    <source>
        <dbReference type="ARBA" id="ARBA00022525"/>
    </source>
</evidence>
<evidence type="ECO:0000256" key="1">
    <source>
        <dbReference type="ARBA" id="ARBA00004613"/>
    </source>
</evidence>
<dbReference type="GO" id="GO:0030212">
    <property type="term" value="P:hyaluronan metabolic process"/>
    <property type="evidence" value="ECO:0007669"/>
    <property type="project" value="InterPro"/>
</dbReference>
<reference evidence="13" key="1">
    <citation type="submission" date="2025-08" db="UniProtKB">
        <authorList>
            <consortium name="RefSeq"/>
        </authorList>
    </citation>
    <scope>IDENTIFICATION</scope>
</reference>
<dbReference type="InterPro" id="IPR050934">
    <property type="entry name" value="ITIH"/>
</dbReference>
<name>A0A8B7ZNN2_ACAPL</name>
<keyword evidence="12" id="KW-1185">Reference proteome</keyword>